<dbReference type="AlphaFoldDB" id="A0A399ISJ3"/>
<organism evidence="5 6">
    <name type="scientific">Clostridium chromiireducens</name>
    <dbReference type="NCBI Taxonomy" id="225345"/>
    <lineage>
        <taxon>Bacteria</taxon>
        <taxon>Bacillati</taxon>
        <taxon>Bacillota</taxon>
        <taxon>Clostridia</taxon>
        <taxon>Eubacteriales</taxon>
        <taxon>Clostridiaceae</taxon>
        <taxon>Clostridium</taxon>
    </lineage>
</organism>
<evidence type="ECO:0000259" key="4">
    <source>
        <dbReference type="Pfam" id="PF08545"/>
    </source>
</evidence>
<keyword evidence="2" id="KW-0012">Acyltransferase</keyword>
<evidence type="ECO:0000256" key="2">
    <source>
        <dbReference type="ARBA" id="ARBA00023315"/>
    </source>
</evidence>
<dbReference type="Pfam" id="PF08545">
    <property type="entry name" value="ACP_syn_III"/>
    <property type="match status" value="1"/>
</dbReference>
<dbReference type="CDD" id="cd00830">
    <property type="entry name" value="KAS_III"/>
    <property type="match status" value="1"/>
</dbReference>
<dbReference type="SUPFAM" id="SSF53901">
    <property type="entry name" value="Thiolase-like"/>
    <property type="match status" value="2"/>
</dbReference>
<keyword evidence="1" id="KW-0808">Transferase</keyword>
<comment type="caution">
    <text evidence="5">The sequence shown here is derived from an EMBL/GenBank/DDBJ whole genome shotgun (WGS) entry which is preliminary data.</text>
</comment>
<dbReference type="EMBL" id="QXDJ01000001">
    <property type="protein sequence ID" value="RII35920.1"/>
    <property type="molecule type" value="Genomic_DNA"/>
</dbReference>
<dbReference type="GO" id="GO:0044550">
    <property type="term" value="P:secondary metabolite biosynthetic process"/>
    <property type="evidence" value="ECO:0007669"/>
    <property type="project" value="TreeGrafter"/>
</dbReference>
<dbReference type="Proteomes" id="UP000265930">
    <property type="component" value="Unassembled WGS sequence"/>
</dbReference>
<dbReference type="PANTHER" id="PTHR34069:SF2">
    <property type="entry name" value="BETA-KETOACYL-[ACYL-CARRIER-PROTEIN] SYNTHASE III"/>
    <property type="match status" value="1"/>
</dbReference>
<dbReference type="Pfam" id="PF08541">
    <property type="entry name" value="ACP_syn_III_C"/>
    <property type="match status" value="1"/>
</dbReference>
<feature type="domain" description="Beta-ketoacyl-[acyl-carrier-protein] synthase III N-terminal" evidence="4">
    <location>
        <begin position="173"/>
        <end position="252"/>
    </location>
</feature>
<dbReference type="InterPro" id="IPR013747">
    <property type="entry name" value="ACP_syn_III_C"/>
</dbReference>
<dbReference type="GO" id="GO:0006633">
    <property type="term" value="P:fatty acid biosynthetic process"/>
    <property type="evidence" value="ECO:0007669"/>
    <property type="project" value="InterPro"/>
</dbReference>
<protein>
    <submittedName>
        <fullName evidence="5">Ketoacyl-ACP synthase III</fullName>
    </submittedName>
</protein>
<dbReference type="PANTHER" id="PTHR34069">
    <property type="entry name" value="3-OXOACYL-[ACYL-CARRIER-PROTEIN] SYNTHASE 3"/>
    <property type="match status" value="1"/>
</dbReference>
<accession>A0A399ISJ3</accession>
<dbReference type="InterPro" id="IPR016039">
    <property type="entry name" value="Thiolase-like"/>
</dbReference>
<feature type="domain" description="Beta-ketoacyl-[acyl-carrier-protein] synthase III C-terminal" evidence="3">
    <location>
        <begin position="309"/>
        <end position="394"/>
    </location>
</feature>
<name>A0A399ISJ3_9CLOT</name>
<evidence type="ECO:0000313" key="6">
    <source>
        <dbReference type="Proteomes" id="UP000265930"/>
    </source>
</evidence>
<reference evidence="5 6" key="1">
    <citation type="submission" date="2018-08" db="EMBL/GenBank/DDBJ databases">
        <title>Genome of Clostridium chromiireducens C1, DSM12136.</title>
        <authorList>
            <person name="Xing M."/>
            <person name="Wei Y."/>
            <person name="Ang E.L."/>
            <person name="Zhao H."/>
            <person name="Zhang Y."/>
        </authorList>
    </citation>
    <scope>NUCLEOTIDE SEQUENCE [LARGE SCALE GENOMIC DNA]</scope>
    <source>
        <strain evidence="5 6">C1</strain>
    </source>
</reference>
<proteinExistence type="predicted"/>
<gene>
    <name evidence="5" type="ORF">D2A34_00690</name>
</gene>
<dbReference type="InterPro" id="IPR013751">
    <property type="entry name" value="ACP_syn_III_N"/>
</dbReference>
<sequence length="395" mass="45170">MLNKFKCYNLYHIDSFTQYDIIYIIYLFFKYIPQKVLLFYKQYSYRIFFTNKLKGDLMFMKYKNVNIVGTGIYHPSNKVDNDYYIEHFKNLGKDIAPFLDNLGRKERYIVNNTTENALTMAIEASKNALKIAGISADKLDAIVFSSDTPEYLCPSNALIINHELQASNAHTVYDLNSNCVGMVVALDQMSRFMKTSKNIKYALVVGGILVSSIAREDCKYTYPASGDGAAAVILKCTEEDTQRGILDSKYCTRSEYYSTIISPCCGLTKARLNTTSEYDKKQQWTPFPLNFFAPEWSKAIDEFMCEYDFSLDEIQYFFLSQYSKQFLIETARILNIDNYEEKFAYIGDKYAYTGTTSPIFALHETLQNKPITPGAKAVFCSVGAGVAMCSLLYKF</sequence>
<dbReference type="GO" id="GO:0004315">
    <property type="term" value="F:3-oxoacyl-[acyl-carrier-protein] synthase activity"/>
    <property type="evidence" value="ECO:0007669"/>
    <property type="project" value="InterPro"/>
</dbReference>
<dbReference type="Gene3D" id="3.40.47.10">
    <property type="match status" value="1"/>
</dbReference>
<evidence type="ECO:0000313" key="5">
    <source>
        <dbReference type="EMBL" id="RII35920.1"/>
    </source>
</evidence>
<evidence type="ECO:0000256" key="1">
    <source>
        <dbReference type="ARBA" id="ARBA00022679"/>
    </source>
</evidence>
<evidence type="ECO:0000259" key="3">
    <source>
        <dbReference type="Pfam" id="PF08541"/>
    </source>
</evidence>